<dbReference type="PROSITE" id="PS51504">
    <property type="entry name" value="H15"/>
    <property type="match status" value="1"/>
</dbReference>
<dbReference type="SUPFAM" id="SSF46785">
    <property type="entry name" value="Winged helix' DNA-binding domain"/>
    <property type="match status" value="1"/>
</dbReference>
<protein>
    <submittedName>
        <fullName evidence="3">GL23506</fullName>
    </submittedName>
</protein>
<keyword evidence="4" id="KW-1185">Reference proteome</keyword>
<dbReference type="Proteomes" id="UP000008744">
    <property type="component" value="Unassembled WGS sequence"/>
</dbReference>
<name>B4G324_DROPE</name>
<dbReference type="InterPro" id="IPR036390">
    <property type="entry name" value="WH_DNA-bd_sf"/>
</dbReference>
<evidence type="ECO:0000313" key="4">
    <source>
        <dbReference type="Proteomes" id="UP000008744"/>
    </source>
</evidence>
<feature type="domain" description="H15" evidence="2">
    <location>
        <begin position="1"/>
        <end position="52"/>
    </location>
</feature>
<dbReference type="GO" id="GO:0006334">
    <property type="term" value="P:nucleosome assembly"/>
    <property type="evidence" value="ECO:0007669"/>
    <property type="project" value="InterPro"/>
</dbReference>
<accession>B4G324</accession>
<evidence type="ECO:0000313" key="3">
    <source>
        <dbReference type="EMBL" id="EDW24219.1"/>
    </source>
</evidence>
<feature type="region of interest" description="Disordered" evidence="1">
    <location>
        <begin position="49"/>
        <end position="75"/>
    </location>
</feature>
<dbReference type="Pfam" id="PF00538">
    <property type="entry name" value="Linker_histone"/>
    <property type="match status" value="1"/>
</dbReference>
<dbReference type="GO" id="GO:0000786">
    <property type="term" value="C:nucleosome"/>
    <property type="evidence" value="ECO:0007669"/>
    <property type="project" value="InterPro"/>
</dbReference>
<dbReference type="Gene3D" id="1.10.10.10">
    <property type="entry name" value="Winged helix-like DNA-binding domain superfamily/Winged helix DNA-binding domain"/>
    <property type="match status" value="1"/>
</dbReference>
<feature type="compositionally biased region" description="Basic residues" evidence="1">
    <location>
        <begin position="49"/>
        <end position="58"/>
    </location>
</feature>
<reference evidence="3 4" key="1">
    <citation type="journal article" date="2007" name="Nature">
        <title>Evolution of genes and genomes on the Drosophila phylogeny.</title>
        <authorList>
            <consortium name="Drosophila 12 Genomes Consortium"/>
            <person name="Clark A.G."/>
            <person name="Eisen M.B."/>
            <person name="Smith D.R."/>
            <person name="Bergman C.M."/>
            <person name="Oliver B."/>
            <person name="Markow T.A."/>
            <person name="Kaufman T.C."/>
            <person name="Kellis M."/>
            <person name="Gelbart W."/>
            <person name="Iyer V.N."/>
            <person name="Pollard D.A."/>
            <person name="Sackton T.B."/>
            <person name="Larracuente A.M."/>
            <person name="Singh N.D."/>
            <person name="Abad J.P."/>
            <person name="Abt D.N."/>
            <person name="Adryan B."/>
            <person name="Aguade M."/>
            <person name="Akashi H."/>
            <person name="Anderson W.W."/>
            <person name="Aquadro C.F."/>
            <person name="Ardell D.H."/>
            <person name="Arguello R."/>
            <person name="Artieri C.G."/>
            <person name="Barbash D.A."/>
            <person name="Barker D."/>
            <person name="Barsanti P."/>
            <person name="Batterham P."/>
            <person name="Batzoglou S."/>
            <person name="Begun D."/>
            <person name="Bhutkar A."/>
            <person name="Blanco E."/>
            <person name="Bosak S.A."/>
            <person name="Bradley R.K."/>
            <person name="Brand A.D."/>
            <person name="Brent M.R."/>
            <person name="Brooks A.N."/>
            <person name="Brown R.H."/>
            <person name="Butlin R.K."/>
            <person name="Caggese C."/>
            <person name="Calvi B.R."/>
            <person name="Bernardo de Carvalho A."/>
            <person name="Caspi A."/>
            <person name="Castrezana S."/>
            <person name="Celniker S.E."/>
            <person name="Chang J.L."/>
            <person name="Chapple C."/>
            <person name="Chatterji S."/>
            <person name="Chinwalla A."/>
            <person name="Civetta A."/>
            <person name="Clifton S.W."/>
            <person name="Comeron J.M."/>
            <person name="Costello J.C."/>
            <person name="Coyne J.A."/>
            <person name="Daub J."/>
            <person name="David R.G."/>
            <person name="Delcher A.L."/>
            <person name="Delehaunty K."/>
            <person name="Do C.B."/>
            <person name="Ebling H."/>
            <person name="Edwards K."/>
            <person name="Eickbush T."/>
            <person name="Evans J.D."/>
            <person name="Filipski A."/>
            <person name="Findeiss S."/>
            <person name="Freyhult E."/>
            <person name="Fulton L."/>
            <person name="Fulton R."/>
            <person name="Garcia A.C."/>
            <person name="Gardiner A."/>
            <person name="Garfield D.A."/>
            <person name="Garvin B.E."/>
            <person name="Gibson G."/>
            <person name="Gilbert D."/>
            <person name="Gnerre S."/>
            <person name="Godfrey J."/>
            <person name="Good R."/>
            <person name="Gotea V."/>
            <person name="Gravely B."/>
            <person name="Greenberg A.J."/>
            <person name="Griffiths-Jones S."/>
            <person name="Gross S."/>
            <person name="Guigo R."/>
            <person name="Gustafson E.A."/>
            <person name="Haerty W."/>
            <person name="Hahn M.W."/>
            <person name="Halligan D.L."/>
            <person name="Halpern A.L."/>
            <person name="Halter G.M."/>
            <person name="Han M.V."/>
            <person name="Heger A."/>
            <person name="Hillier L."/>
            <person name="Hinrichs A.S."/>
            <person name="Holmes I."/>
            <person name="Hoskins R.A."/>
            <person name="Hubisz M.J."/>
            <person name="Hultmark D."/>
            <person name="Huntley M.A."/>
            <person name="Jaffe D.B."/>
            <person name="Jagadeeshan S."/>
            <person name="Jeck W.R."/>
            <person name="Johnson J."/>
            <person name="Jones C.D."/>
            <person name="Jordan W.C."/>
            <person name="Karpen G.H."/>
            <person name="Kataoka E."/>
            <person name="Keightley P.D."/>
            <person name="Kheradpour P."/>
            <person name="Kirkness E.F."/>
            <person name="Koerich L.B."/>
            <person name="Kristiansen K."/>
            <person name="Kudrna D."/>
            <person name="Kulathinal R.J."/>
            <person name="Kumar S."/>
            <person name="Kwok R."/>
            <person name="Lander E."/>
            <person name="Langley C.H."/>
            <person name="Lapoint R."/>
            <person name="Lazzaro B.P."/>
            <person name="Lee S.J."/>
            <person name="Levesque L."/>
            <person name="Li R."/>
            <person name="Lin C.F."/>
            <person name="Lin M.F."/>
            <person name="Lindblad-Toh K."/>
            <person name="Llopart A."/>
            <person name="Long M."/>
            <person name="Low L."/>
            <person name="Lozovsky E."/>
            <person name="Lu J."/>
            <person name="Luo M."/>
            <person name="Machado C.A."/>
            <person name="Makalowski W."/>
            <person name="Marzo M."/>
            <person name="Matsuda M."/>
            <person name="Matzkin L."/>
            <person name="McAllister B."/>
            <person name="McBride C.S."/>
            <person name="McKernan B."/>
            <person name="McKernan K."/>
            <person name="Mendez-Lago M."/>
            <person name="Minx P."/>
            <person name="Mollenhauer M.U."/>
            <person name="Montooth K."/>
            <person name="Mount S.M."/>
            <person name="Mu X."/>
            <person name="Myers E."/>
            <person name="Negre B."/>
            <person name="Newfeld S."/>
            <person name="Nielsen R."/>
            <person name="Noor M.A."/>
            <person name="O'Grady P."/>
            <person name="Pachter L."/>
            <person name="Papaceit M."/>
            <person name="Parisi M.J."/>
            <person name="Parisi M."/>
            <person name="Parts L."/>
            <person name="Pedersen J.S."/>
            <person name="Pesole G."/>
            <person name="Phillippy A.M."/>
            <person name="Ponting C.P."/>
            <person name="Pop M."/>
            <person name="Porcelli D."/>
            <person name="Powell J.R."/>
            <person name="Prohaska S."/>
            <person name="Pruitt K."/>
            <person name="Puig M."/>
            <person name="Quesneville H."/>
            <person name="Ram K.R."/>
            <person name="Rand D."/>
            <person name="Rasmussen M.D."/>
            <person name="Reed L.K."/>
            <person name="Reenan R."/>
            <person name="Reily A."/>
            <person name="Remington K.A."/>
            <person name="Rieger T.T."/>
            <person name="Ritchie M.G."/>
            <person name="Robin C."/>
            <person name="Rogers Y.H."/>
            <person name="Rohde C."/>
            <person name="Rozas J."/>
            <person name="Rubenfield M.J."/>
            <person name="Ruiz A."/>
            <person name="Russo S."/>
            <person name="Salzberg S.L."/>
            <person name="Sanchez-Gracia A."/>
            <person name="Saranga D.J."/>
            <person name="Sato H."/>
            <person name="Schaeffer S.W."/>
            <person name="Schatz M.C."/>
            <person name="Schlenke T."/>
            <person name="Schwartz R."/>
            <person name="Segarra C."/>
            <person name="Singh R.S."/>
            <person name="Sirot L."/>
            <person name="Sirota M."/>
            <person name="Sisneros N.B."/>
            <person name="Smith C.D."/>
            <person name="Smith T.F."/>
            <person name="Spieth J."/>
            <person name="Stage D.E."/>
            <person name="Stark A."/>
            <person name="Stephan W."/>
            <person name="Strausberg R.L."/>
            <person name="Strempel S."/>
            <person name="Sturgill D."/>
            <person name="Sutton G."/>
            <person name="Sutton G.G."/>
            <person name="Tao W."/>
            <person name="Teichmann S."/>
            <person name="Tobari Y.N."/>
            <person name="Tomimura Y."/>
            <person name="Tsolas J.M."/>
            <person name="Valente V.L."/>
            <person name="Venter E."/>
            <person name="Venter J.C."/>
            <person name="Vicario S."/>
            <person name="Vieira F.G."/>
            <person name="Vilella A.J."/>
            <person name="Villasante A."/>
            <person name="Walenz B."/>
            <person name="Wang J."/>
            <person name="Wasserman M."/>
            <person name="Watts T."/>
            <person name="Wilson D."/>
            <person name="Wilson R.K."/>
            <person name="Wing R.A."/>
            <person name="Wolfner M.F."/>
            <person name="Wong A."/>
            <person name="Wong G.K."/>
            <person name="Wu C.I."/>
            <person name="Wu G."/>
            <person name="Yamamoto D."/>
            <person name="Yang H.P."/>
            <person name="Yang S.P."/>
            <person name="Yorke J.A."/>
            <person name="Yoshida K."/>
            <person name="Zdobnov E."/>
            <person name="Zhang P."/>
            <person name="Zhang Y."/>
            <person name="Zimin A.V."/>
            <person name="Baldwin J."/>
            <person name="Abdouelleil A."/>
            <person name="Abdulkadir J."/>
            <person name="Abebe A."/>
            <person name="Abera B."/>
            <person name="Abreu J."/>
            <person name="Acer S.C."/>
            <person name="Aftuck L."/>
            <person name="Alexander A."/>
            <person name="An P."/>
            <person name="Anderson E."/>
            <person name="Anderson S."/>
            <person name="Arachi H."/>
            <person name="Azer M."/>
            <person name="Bachantsang P."/>
            <person name="Barry A."/>
            <person name="Bayul T."/>
            <person name="Berlin A."/>
            <person name="Bessette D."/>
            <person name="Bloom T."/>
            <person name="Blye J."/>
            <person name="Boguslavskiy L."/>
            <person name="Bonnet C."/>
            <person name="Boukhgalter B."/>
            <person name="Bourzgui I."/>
            <person name="Brown A."/>
            <person name="Cahill P."/>
            <person name="Channer S."/>
            <person name="Cheshatsang Y."/>
            <person name="Chuda L."/>
            <person name="Citroen M."/>
            <person name="Collymore A."/>
            <person name="Cooke P."/>
            <person name="Costello M."/>
            <person name="D'Aco K."/>
            <person name="Daza R."/>
            <person name="De Haan G."/>
            <person name="DeGray S."/>
            <person name="DeMaso C."/>
            <person name="Dhargay N."/>
            <person name="Dooley K."/>
            <person name="Dooley E."/>
            <person name="Doricent M."/>
            <person name="Dorje P."/>
            <person name="Dorjee K."/>
            <person name="Dupes A."/>
            <person name="Elong R."/>
            <person name="Falk J."/>
            <person name="Farina A."/>
            <person name="Faro S."/>
            <person name="Ferguson D."/>
            <person name="Fisher S."/>
            <person name="Foley C.D."/>
            <person name="Franke A."/>
            <person name="Friedrich D."/>
            <person name="Gadbois L."/>
            <person name="Gearin G."/>
            <person name="Gearin C.R."/>
            <person name="Giannoukos G."/>
            <person name="Goode T."/>
            <person name="Graham J."/>
            <person name="Grandbois E."/>
            <person name="Grewal S."/>
            <person name="Gyaltsen K."/>
            <person name="Hafez N."/>
            <person name="Hagos B."/>
            <person name="Hall J."/>
            <person name="Henson C."/>
            <person name="Hollinger A."/>
            <person name="Honan T."/>
            <person name="Huard M.D."/>
            <person name="Hughes L."/>
            <person name="Hurhula B."/>
            <person name="Husby M.E."/>
            <person name="Kamat A."/>
            <person name="Kanga B."/>
            <person name="Kashin S."/>
            <person name="Khazanovich D."/>
            <person name="Kisner P."/>
            <person name="Lance K."/>
            <person name="Lara M."/>
            <person name="Lee W."/>
            <person name="Lennon N."/>
            <person name="Letendre F."/>
            <person name="LeVine R."/>
            <person name="Lipovsky A."/>
            <person name="Liu X."/>
            <person name="Liu J."/>
            <person name="Liu S."/>
            <person name="Lokyitsang T."/>
            <person name="Lokyitsang Y."/>
            <person name="Lubonja R."/>
            <person name="Lui A."/>
            <person name="MacDonald P."/>
            <person name="Magnisalis V."/>
            <person name="Maru K."/>
            <person name="Matthews C."/>
            <person name="McCusker W."/>
            <person name="McDonough S."/>
            <person name="Mehta T."/>
            <person name="Meldrim J."/>
            <person name="Meneus L."/>
            <person name="Mihai O."/>
            <person name="Mihalev A."/>
            <person name="Mihova T."/>
            <person name="Mittelman R."/>
            <person name="Mlenga V."/>
            <person name="Montmayeur A."/>
            <person name="Mulrain L."/>
            <person name="Navidi A."/>
            <person name="Naylor J."/>
            <person name="Negash T."/>
            <person name="Nguyen T."/>
            <person name="Nguyen N."/>
            <person name="Nicol R."/>
            <person name="Norbu C."/>
            <person name="Norbu N."/>
            <person name="Novod N."/>
            <person name="O'Neill B."/>
            <person name="Osman S."/>
            <person name="Markiewicz E."/>
            <person name="Oyono O.L."/>
            <person name="Patti C."/>
            <person name="Phunkhang P."/>
            <person name="Pierre F."/>
            <person name="Priest M."/>
            <person name="Raghuraman S."/>
            <person name="Rege F."/>
            <person name="Reyes R."/>
            <person name="Rise C."/>
            <person name="Rogov P."/>
            <person name="Ross K."/>
            <person name="Ryan E."/>
            <person name="Settipalli S."/>
            <person name="Shea T."/>
            <person name="Sherpa N."/>
            <person name="Shi L."/>
            <person name="Shih D."/>
            <person name="Sparrow T."/>
            <person name="Spaulding J."/>
            <person name="Stalker J."/>
            <person name="Stange-Thomann N."/>
            <person name="Stavropoulos S."/>
            <person name="Stone C."/>
            <person name="Strader C."/>
            <person name="Tesfaye S."/>
            <person name="Thomson T."/>
            <person name="Thoulutsang Y."/>
            <person name="Thoulutsang D."/>
            <person name="Topham K."/>
            <person name="Topping I."/>
            <person name="Tsamla T."/>
            <person name="Vassiliev H."/>
            <person name="Vo A."/>
            <person name="Wangchuk T."/>
            <person name="Wangdi T."/>
            <person name="Weiand M."/>
            <person name="Wilkinson J."/>
            <person name="Wilson A."/>
            <person name="Yadav S."/>
            <person name="Young G."/>
            <person name="Yu Q."/>
            <person name="Zembek L."/>
            <person name="Zhong D."/>
            <person name="Zimmer A."/>
            <person name="Zwirko Z."/>
            <person name="Jaffe D.B."/>
            <person name="Alvarez P."/>
            <person name="Brockman W."/>
            <person name="Butler J."/>
            <person name="Chin C."/>
            <person name="Gnerre S."/>
            <person name="Grabherr M."/>
            <person name="Kleber M."/>
            <person name="Mauceli E."/>
            <person name="MacCallum I."/>
        </authorList>
    </citation>
    <scope>NUCLEOTIDE SEQUENCE [LARGE SCALE GENOMIC DNA]</scope>
    <source>
        <strain evidence="4">MSH-3 / Tucson 14011-0111.49</strain>
    </source>
</reference>
<dbReference type="AlphaFoldDB" id="B4G324"/>
<evidence type="ECO:0000259" key="2">
    <source>
        <dbReference type="PROSITE" id="PS51504"/>
    </source>
</evidence>
<evidence type="ECO:0000256" key="1">
    <source>
        <dbReference type="SAM" id="MobiDB-lite"/>
    </source>
</evidence>
<dbReference type="EMBL" id="CH479179">
    <property type="protein sequence ID" value="EDW24219.1"/>
    <property type="molecule type" value="Genomic_DNA"/>
</dbReference>
<dbReference type="HOGENOM" id="CLU_2673700_0_0_1"/>
<dbReference type="GO" id="GO:0003677">
    <property type="term" value="F:DNA binding"/>
    <property type="evidence" value="ECO:0007669"/>
    <property type="project" value="InterPro"/>
</dbReference>
<dbReference type="InterPro" id="IPR036388">
    <property type="entry name" value="WH-like_DNA-bd_sf"/>
</dbReference>
<organism evidence="4">
    <name type="scientific">Drosophila persimilis</name>
    <name type="common">Fruit fly</name>
    <dbReference type="NCBI Taxonomy" id="7234"/>
    <lineage>
        <taxon>Eukaryota</taxon>
        <taxon>Metazoa</taxon>
        <taxon>Ecdysozoa</taxon>
        <taxon>Arthropoda</taxon>
        <taxon>Hexapoda</taxon>
        <taxon>Insecta</taxon>
        <taxon>Pterygota</taxon>
        <taxon>Neoptera</taxon>
        <taxon>Endopterygota</taxon>
        <taxon>Diptera</taxon>
        <taxon>Brachycera</taxon>
        <taxon>Muscomorpha</taxon>
        <taxon>Ephydroidea</taxon>
        <taxon>Drosophilidae</taxon>
        <taxon>Drosophila</taxon>
        <taxon>Sophophora</taxon>
    </lineage>
</organism>
<proteinExistence type="predicted"/>
<sequence length="75" mass="8588">MISVQAIVKYIKSNGNKVTNERRFGVHVLRSLKLSLTNGQGEQIKRSFKHTKNAKNKRRGVEKLRANQAEVNKIK</sequence>
<gene>
    <name evidence="3" type="primary">Dper\GL23506</name>
    <name evidence="3" type="ORF">Dper_GL23506</name>
</gene>
<dbReference type="InterPro" id="IPR005818">
    <property type="entry name" value="Histone_H1/H5_H15"/>
</dbReference>